<organism evidence="1 2">
    <name type="scientific">Arctium lappa</name>
    <name type="common">Greater burdock</name>
    <name type="synonym">Lappa major</name>
    <dbReference type="NCBI Taxonomy" id="4217"/>
    <lineage>
        <taxon>Eukaryota</taxon>
        <taxon>Viridiplantae</taxon>
        <taxon>Streptophyta</taxon>
        <taxon>Embryophyta</taxon>
        <taxon>Tracheophyta</taxon>
        <taxon>Spermatophyta</taxon>
        <taxon>Magnoliopsida</taxon>
        <taxon>eudicotyledons</taxon>
        <taxon>Gunneridae</taxon>
        <taxon>Pentapetalae</taxon>
        <taxon>asterids</taxon>
        <taxon>campanulids</taxon>
        <taxon>Asterales</taxon>
        <taxon>Asteraceae</taxon>
        <taxon>Carduoideae</taxon>
        <taxon>Cardueae</taxon>
        <taxon>Arctiinae</taxon>
        <taxon>Arctium</taxon>
    </lineage>
</organism>
<accession>A0ACB8Y171</accession>
<dbReference type="Proteomes" id="UP001055879">
    <property type="component" value="Linkage Group LG14"/>
</dbReference>
<reference evidence="2" key="1">
    <citation type="journal article" date="2022" name="Mol. Ecol. Resour.">
        <title>The genomes of chicory, endive, great burdock and yacon provide insights into Asteraceae palaeo-polyploidization history and plant inulin production.</title>
        <authorList>
            <person name="Fan W."/>
            <person name="Wang S."/>
            <person name="Wang H."/>
            <person name="Wang A."/>
            <person name="Jiang F."/>
            <person name="Liu H."/>
            <person name="Zhao H."/>
            <person name="Xu D."/>
            <person name="Zhang Y."/>
        </authorList>
    </citation>
    <scope>NUCLEOTIDE SEQUENCE [LARGE SCALE GENOMIC DNA]</scope>
    <source>
        <strain evidence="2">cv. Niubang</strain>
    </source>
</reference>
<sequence>MDTLLIISYSSLALLIVSTLVLIFCWKDYYFIYNHRLLYVIGLVFSHSITRYAITSVLIWYFTGNGDDLATSAILVNIQDSLSSFSVIFMAHAADSFVGRFRTLLFSTTAYVGGLMLFWMFNPYDVKWLVVLALVLLALGTSGANVLRDVLIDLVNDIDKSEDRTKTRSIARATIWLRIAHVFGVISAILWVATDALGGFHPSWRSSFMICIITMTTALMIFCKGHNVYYQDALTERPVEIFFRVFRARIQKLLKCNSRCLTSTSGQDKFRQSLGIKMTKNEGIMQKRSVLRLDRIRHDDRESGSYKQEDMVVVKRLLRIFPMWGMFLVVCVISATGNTFFLQQYSKLNTDKIPIQIYNLVQDFSSFLIPFLYRAICGICWISSVRKNDKVKIGVGMIFAIISCVLAWQLEVHRLKGVERMGDEDKRTSISFLWLAPQFCMLGCMEGLTGEGLLNFYASQIKDEPIRSYGEEYIEIVHGCGKLLNVFLILLLKSQPGWFGYTINESRVDKYYRLLIYACSTNFLIYCCIAKFFYNDAEQHQHSANHDSQQDHLADA</sequence>
<keyword evidence="2" id="KW-1185">Reference proteome</keyword>
<protein>
    <submittedName>
        <fullName evidence="1">Uncharacterized protein</fullName>
    </submittedName>
</protein>
<evidence type="ECO:0000313" key="1">
    <source>
        <dbReference type="EMBL" id="KAI3677778.1"/>
    </source>
</evidence>
<dbReference type="EMBL" id="CM042060">
    <property type="protein sequence ID" value="KAI3677778.1"/>
    <property type="molecule type" value="Genomic_DNA"/>
</dbReference>
<reference evidence="1 2" key="2">
    <citation type="journal article" date="2022" name="Mol. Ecol. Resour.">
        <title>The genomes of chicory, endive, great burdock and yacon provide insights into Asteraceae paleo-polyploidization history and plant inulin production.</title>
        <authorList>
            <person name="Fan W."/>
            <person name="Wang S."/>
            <person name="Wang H."/>
            <person name="Wang A."/>
            <person name="Jiang F."/>
            <person name="Liu H."/>
            <person name="Zhao H."/>
            <person name="Xu D."/>
            <person name="Zhang Y."/>
        </authorList>
    </citation>
    <scope>NUCLEOTIDE SEQUENCE [LARGE SCALE GENOMIC DNA]</scope>
    <source>
        <strain evidence="2">cv. Niubang</strain>
    </source>
</reference>
<gene>
    <name evidence="1" type="ORF">L6452_37048</name>
</gene>
<comment type="caution">
    <text evidence="1">The sequence shown here is derived from an EMBL/GenBank/DDBJ whole genome shotgun (WGS) entry which is preliminary data.</text>
</comment>
<name>A0ACB8Y171_ARCLA</name>
<evidence type="ECO:0000313" key="2">
    <source>
        <dbReference type="Proteomes" id="UP001055879"/>
    </source>
</evidence>
<proteinExistence type="predicted"/>